<evidence type="ECO:0000313" key="2">
    <source>
        <dbReference type="Proteomes" id="UP001529510"/>
    </source>
</evidence>
<protein>
    <submittedName>
        <fullName evidence="1">Uncharacterized protein</fullName>
    </submittedName>
</protein>
<organism evidence="1 2">
    <name type="scientific">Cirrhinus mrigala</name>
    <name type="common">Mrigala</name>
    <dbReference type="NCBI Taxonomy" id="683832"/>
    <lineage>
        <taxon>Eukaryota</taxon>
        <taxon>Metazoa</taxon>
        <taxon>Chordata</taxon>
        <taxon>Craniata</taxon>
        <taxon>Vertebrata</taxon>
        <taxon>Euteleostomi</taxon>
        <taxon>Actinopterygii</taxon>
        <taxon>Neopterygii</taxon>
        <taxon>Teleostei</taxon>
        <taxon>Ostariophysi</taxon>
        <taxon>Cypriniformes</taxon>
        <taxon>Cyprinidae</taxon>
        <taxon>Labeoninae</taxon>
        <taxon>Labeonini</taxon>
        <taxon>Cirrhinus</taxon>
    </lineage>
</organism>
<dbReference type="EMBL" id="JAMKFB020000006">
    <property type="protein sequence ID" value="KAL0190451.1"/>
    <property type="molecule type" value="Genomic_DNA"/>
</dbReference>
<feature type="non-terminal residue" evidence="1">
    <location>
        <position position="55"/>
    </location>
</feature>
<gene>
    <name evidence="1" type="ORF">M9458_013149</name>
</gene>
<sequence>MNSVVDVLFIPYWQRSFCLKTSTTTASSRLAMMMKCMKKPWRPWISWASLLKKEQ</sequence>
<proteinExistence type="predicted"/>
<comment type="caution">
    <text evidence="1">The sequence shown here is derived from an EMBL/GenBank/DDBJ whole genome shotgun (WGS) entry which is preliminary data.</text>
</comment>
<dbReference type="Proteomes" id="UP001529510">
    <property type="component" value="Unassembled WGS sequence"/>
</dbReference>
<name>A0ABD0QW37_CIRMR</name>
<keyword evidence="2" id="KW-1185">Reference proteome</keyword>
<evidence type="ECO:0000313" key="1">
    <source>
        <dbReference type="EMBL" id="KAL0190451.1"/>
    </source>
</evidence>
<accession>A0ABD0QW37</accession>
<dbReference type="AlphaFoldDB" id="A0ABD0QW37"/>
<reference evidence="1 2" key="1">
    <citation type="submission" date="2024-05" db="EMBL/GenBank/DDBJ databases">
        <title>Genome sequencing and assembly of Indian major carp, Cirrhinus mrigala (Hamilton, 1822).</title>
        <authorList>
            <person name="Mohindra V."/>
            <person name="Chowdhury L.M."/>
            <person name="Lal K."/>
            <person name="Jena J.K."/>
        </authorList>
    </citation>
    <scope>NUCLEOTIDE SEQUENCE [LARGE SCALE GENOMIC DNA]</scope>
    <source>
        <strain evidence="1">CM1030</strain>
        <tissue evidence="1">Blood</tissue>
    </source>
</reference>